<dbReference type="Pfam" id="PF08818">
    <property type="entry name" value="DUF1801"/>
    <property type="match status" value="1"/>
</dbReference>
<organism evidence="2 3">
    <name type="scientific">Sphingobium fluviale</name>
    <dbReference type="NCBI Taxonomy" id="2506423"/>
    <lineage>
        <taxon>Bacteria</taxon>
        <taxon>Pseudomonadati</taxon>
        <taxon>Pseudomonadota</taxon>
        <taxon>Alphaproteobacteria</taxon>
        <taxon>Sphingomonadales</taxon>
        <taxon>Sphingomonadaceae</taxon>
        <taxon>Sphingobium</taxon>
    </lineage>
</organism>
<reference evidence="3" key="1">
    <citation type="submission" date="2019-01" db="EMBL/GenBank/DDBJ databases">
        <title>Cytophagaceae bacterium strain CAR-16.</title>
        <authorList>
            <person name="Chen W.-M."/>
        </authorList>
    </citation>
    <scope>NUCLEOTIDE SEQUENCE [LARGE SCALE GENOMIC DNA]</scope>
    <source>
        <strain evidence="3">CHR27</strain>
    </source>
</reference>
<dbReference type="OrthoDB" id="3236524at2"/>
<evidence type="ECO:0000313" key="2">
    <source>
        <dbReference type="EMBL" id="RXR29285.1"/>
    </source>
</evidence>
<dbReference type="SUPFAM" id="SSF159888">
    <property type="entry name" value="YdhG-like"/>
    <property type="match status" value="1"/>
</dbReference>
<accession>A0A4Q1KIX3</accession>
<name>A0A4Q1KIX3_9SPHN</name>
<dbReference type="AlphaFoldDB" id="A0A4Q1KIX3"/>
<dbReference type="Proteomes" id="UP000290958">
    <property type="component" value="Unassembled WGS sequence"/>
</dbReference>
<dbReference type="EMBL" id="SBKP01000005">
    <property type="protein sequence ID" value="RXR29285.1"/>
    <property type="molecule type" value="Genomic_DNA"/>
</dbReference>
<proteinExistence type="predicted"/>
<protein>
    <submittedName>
        <fullName evidence="2">DUF1801 domain-containing protein</fullName>
    </submittedName>
</protein>
<dbReference type="Gene3D" id="3.90.1150.200">
    <property type="match status" value="1"/>
</dbReference>
<evidence type="ECO:0000313" key="3">
    <source>
        <dbReference type="Proteomes" id="UP000290958"/>
    </source>
</evidence>
<dbReference type="InterPro" id="IPR014922">
    <property type="entry name" value="YdhG-like"/>
</dbReference>
<sequence>MTVDEYIVASPDVARPILRRIREMAVVLCPDAHETISYKMPALRQGRVFLYYAGFKHHIGIYPPVKAPAELVEALKPHRGPKGNLQFRYADGIPYDLVERVILSLHTEYASGAASAGAESRQ</sequence>
<evidence type="ECO:0000259" key="1">
    <source>
        <dbReference type="Pfam" id="PF08818"/>
    </source>
</evidence>
<comment type="caution">
    <text evidence="2">The sequence shown here is derived from an EMBL/GenBank/DDBJ whole genome shotgun (WGS) entry which is preliminary data.</text>
</comment>
<keyword evidence="3" id="KW-1185">Reference proteome</keyword>
<dbReference type="RefSeq" id="WP_129403923.1">
    <property type="nucleotide sequence ID" value="NZ_SBKP01000005.1"/>
</dbReference>
<feature type="domain" description="YdhG-like" evidence="1">
    <location>
        <begin position="15"/>
        <end position="102"/>
    </location>
</feature>
<gene>
    <name evidence="2" type="ORF">EQG66_07295</name>
</gene>